<protein>
    <recommendedName>
        <fullName evidence="4">histidinol dehydrogenase</fullName>
        <ecNumber evidence="4">1.1.1.23</ecNumber>
    </recommendedName>
</protein>
<keyword evidence="6" id="KW-0862">Zinc</keyword>
<sequence length="442" mass="47182">MRILRLAELSANELSALKRRAEVDIEQALSVAGEAIAKIRQHGDEGVLEYARKFDFPGAETGNLKVTEAEFAFAREAIAPELKAAIAHACANIREVHQRQLPEEIQLGEIAPGVFAGEKVSPIASAGLYVPRGKGAFPSVMLMLAVPAVVAGVKRIIVCTPPGKDGSVEPASLVAAEMAGVSEIYKLGGIQAIAAMALGTETVPKIDKITGPCNVYGSAAKRLLYGTTNVGLPAGPSESIILADETTDPRLAALDLLVEAEHGPDSAALLVTHSEAVGLKAAENASEYLKQLPEWRRQFCSTGLSTHGGILLTESLQQSIDFVNEYAPEHMEILTADPMSLLGAIQHAGEILLGPYTPIPTANYCIGVNAILPTGGFARSYSAVSVHEFLKRASLGYLTREGFDRLKHTTQTLADYEGFPAHAMAIRERDAWLQTRDRAQSK</sequence>
<dbReference type="GO" id="GO:0000105">
    <property type="term" value="P:L-histidine biosynthetic process"/>
    <property type="evidence" value="ECO:0007669"/>
    <property type="project" value="InterPro"/>
</dbReference>
<comment type="cofactor">
    <cofactor evidence="1">
        <name>Zn(2+)</name>
        <dbReference type="ChEBI" id="CHEBI:29105"/>
    </cofactor>
</comment>
<dbReference type="GO" id="GO:0005829">
    <property type="term" value="C:cytosol"/>
    <property type="evidence" value="ECO:0007669"/>
    <property type="project" value="TreeGrafter"/>
</dbReference>
<dbReference type="Proteomes" id="UP000016960">
    <property type="component" value="Unassembled WGS sequence"/>
</dbReference>
<comment type="catalytic activity">
    <reaction evidence="8">
        <text>L-histidinol + 2 NAD(+) + H2O = L-histidine + 2 NADH + 3 H(+)</text>
        <dbReference type="Rhea" id="RHEA:20641"/>
        <dbReference type="ChEBI" id="CHEBI:15377"/>
        <dbReference type="ChEBI" id="CHEBI:15378"/>
        <dbReference type="ChEBI" id="CHEBI:57540"/>
        <dbReference type="ChEBI" id="CHEBI:57595"/>
        <dbReference type="ChEBI" id="CHEBI:57699"/>
        <dbReference type="ChEBI" id="CHEBI:57945"/>
        <dbReference type="EC" id="1.1.1.23"/>
    </reaction>
</comment>
<evidence type="ECO:0000256" key="6">
    <source>
        <dbReference type="ARBA" id="ARBA00022833"/>
    </source>
</evidence>
<keyword evidence="11" id="KW-0520">NAD</keyword>
<dbReference type="PIRSF" id="PIRSF000099">
    <property type="entry name" value="Histidinol_dh"/>
    <property type="match status" value="1"/>
</dbReference>
<evidence type="ECO:0000256" key="2">
    <source>
        <dbReference type="ARBA" id="ARBA00003850"/>
    </source>
</evidence>
<evidence type="ECO:0000313" key="14">
    <source>
        <dbReference type="Proteomes" id="UP000016960"/>
    </source>
</evidence>
<keyword evidence="7 9" id="KW-0560">Oxidoreductase</keyword>
<dbReference type="SUPFAM" id="SSF53720">
    <property type="entry name" value="ALDH-like"/>
    <property type="match status" value="1"/>
</dbReference>
<name>U5DM01_9CHRO</name>
<accession>U5DM01</accession>
<dbReference type="Gene3D" id="3.40.50.1980">
    <property type="entry name" value="Nitrogenase molybdenum iron protein domain"/>
    <property type="match status" value="2"/>
</dbReference>
<dbReference type="Pfam" id="PF00815">
    <property type="entry name" value="Histidinol_dh"/>
    <property type="match status" value="1"/>
</dbReference>
<dbReference type="InterPro" id="IPR012131">
    <property type="entry name" value="Hstdl_DH"/>
</dbReference>
<dbReference type="CDD" id="cd06572">
    <property type="entry name" value="Histidinol_dh"/>
    <property type="match status" value="1"/>
</dbReference>
<evidence type="ECO:0000256" key="9">
    <source>
        <dbReference type="PIRNR" id="PIRNR000099"/>
    </source>
</evidence>
<proteinExistence type="inferred from homology"/>
<dbReference type="GO" id="GO:0004399">
    <property type="term" value="F:histidinol dehydrogenase activity"/>
    <property type="evidence" value="ECO:0007669"/>
    <property type="project" value="UniProtKB-EC"/>
</dbReference>
<dbReference type="InParanoid" id="U5DM01"/>
<organism evidence="13 14">
    <name type="scientific">Rubidibacter lacunae KORDI 51-2</name>
    <dbReference type="NCBI Taxonomy" id="582515"/>
    <lineage>
        <taxon>Bacteria</taxon>
        <taxon>Bacillati</taxon>
        <taxon>Cyanobacteriota</taxon>
        <taxon>Cyanophyceae</taxon>
        <taxon>Oscillatoriophycideae</taxon>
        <taxon>Chroococcales</taxon>
        <taxon>Aphanothecaceae</taxon>
        <taxon>Rubidibacter</taxon>
    </lineage>
</organism>
<dbReference type="InterPro" id="IPR022695">
    <property type="entry name" value="Histidinol_DH_monofunct"/>
</dbReference>
<dbReference type="PRINTS" id="PR00083">
    <property type="entry name" value="HOLDHDRGNASE"/>
</dbReference>
<evidence type="ECO:0000256" key="11">
    <source>
        <dbReference type="PIRSR" id="PIRSR000099-2"/>
    </source>
</evidence>
<evidence type="ECO:0000256" key="5">
    <source>
        <dbReference type="ARBA" id="ARBA00022723"/>
    </source>
</evidence>
<dbReference type="EC" id="1.1.1.23" evidence="4"/>
<keyword evidence="14" id="KW-1185">Reference proteome</keyword>
<keyword evidence="5" id="KW-0479">Metal-binding</keyword>
<dbReference type="Gene3D" id="1.20.5.1300">
    <property type="match status" value="1"/>
</dbReference>
<dbReference type="InterPro" id="IPR001692">
    <property type="entry name" value="Histidinol_DH_CS"/>
</dbReference>
<gene>
    <name evidence="13" type="ORF">KR51_00018080</name>
</gene>
<feature type="binding site" evidence="11">
    <location>
        <position position="214"/>
    </location>
    <ligand>
        <name>NAD(+)</name>
        <dbReference type="ChEBI" id="CHEBI:57540"/>
    </ligand>
</feature>
<dbReference type="eggNOG" id="COG0141">
    <property type="taxonomic scope" value="Bacteria"/>
</dbReference>
<dbReference type="RefSeq" id="WP_022606658.1">
    <property type="nucleotide sequence ID" value="NZ_ASSJ01000047.1"/>
</dbReference>
<dbReference type="InterPro" id="IPR016161">
    <property type="entry name" value="Ald_DH/histidinol_DH"/>
</dbReference>
<dbReference type="FunCoup" id="U5DM01">
    <property type="interactions" value="484"/>
</dbReference>
<comment type="similarity">
    <text evidence="3 9 12">Belongs to the histidinol dehydrogenase family.</text>
</comment>
<dbReference type="PROSITE" id="PS00611">
    <property type="entry name" value="HISOL_DEHYDROGENASE"/>
    <property type="match status" value="1"/>
</dbReference>
<dbReference type="AlphaFoldDB" id="U5DM01"/>
<comment type="caution">
    <text evidence="13">The sequence shown here is derived from an EMBL/GenBank/DDBJ whole genome shotgun (WGS) entry which is preliminary data.</text>
</comment>
<dbReference type="OrthoDB" id="9805269at2"/>
<feature type="binding site" evidence="11">
    <location>
        <position position="191"/>
    </location>
    <ligand>
        <name>NAD(+)</name>
        <dbReference type="ChEBI" id="CHEBI:57540"/>
    </ligand>
</feature>
<dbReference type="FunFam" id="3.40.50.1980:FF:000001">
    <property type="entry name" value="Histidinol dehydrogenase"/>
    <property type="match status" value="1"/>
</dbReference>
<evidence type="ECO:0000256" key="10">
    <source>
        <dbReference type="PIRSR" id="PIRSR000099-1"/>
    </source>
</evidence>
<evidence type="ECO:0000256" key="1">
    <source>
        <dbReference type="ARBA" id="ARBA00001947"/>
    </source>
</evidence>
<evidence type="ECO:0000256" key="12">
    <source>
        <dbReference type="RuleBase" id="RU004175"/>
    </source>
</evidence>
<evidence type="ECO:0000313" key="13">
    <source>
        <dbReference type="EMBL" id="ERN41589.1"/>
    </source>
</evidence>
<dbReference type="PANTHER" id="PTHR21256">
    <property type="entry name" value="HISTIDINOL DEHYDROGENASE HDH"/>
    <property type="match status" value="1"/>
</dbReference>
<evidence type="ECO:0000256" key="7">
    <source>
        <dbReference type="ARBA" id="ARBA00023002"/>
    </source>
</evidence>
<dbReference type="GO" id="GO:0051287">
    <property type="term" value="F:NAD binding"/>
    <property type="evidence" value="ECO:0007669"/>
    <property type="project" value="InterPro"/>
</dbReference>
<dbReference type="GO" id="GO:0046872">
    <property type="term" value="F:metal ion binding"/>
    <property type="evidence" value="ECO:0007669"/>
    <property type="project" value="UniProtKB-KW"/>
</dbReference>
<dbReference type="NCBIfam" id="TIGR00069">
    <property type="entry name" value="hisD"/>
    <property type="match status" value="1"/>
</dbReference>
<dbReference type="STRING" id="582515.KR51_00018080"/>
<comment type="function">
    <text evidence="2">Catalyzes the sequential NAD-dependent oxidations of L-histidinol to L-histidinaldehyde and then to L-histidine.</text>
</comment>
<dbReference type="PATRIC" id="fig|582515.4.peg.2048"/>
<feature type="binding site" evidence="11">
    <location>
        <position position="129"/>
    </location>
    <ligand>
        <name>NAD(+)</name>
        <dbReference type="ChEBI" id="CHEBI:57540"/>
    </ligand>
</feature>
<dbReference type="EMBL" id="ASSJ01000047">
    <property type="protein sequence ID" value="ERN41589.1"/>
    <property type="molecule type" value="Genomic_DNA"/>
</dbReference>
<evidence type="ECO:0000256" key="4">
    <source>
        <dbReference type="ARBA" id="ARBA00012965"/>
    </source>
</evidence>
<dbReference type="PANTHER" id="PTHR21256:SF2">
    <property type="entry name" value="HISTIDINE BIOSYNTHESIS TRIFUNCTIONAL PROTEIN"/>
    <property type="match status" value="1"/>
</dbReference>
<evidence type="ECO:0000256" key="8">
    <source>
        <dbReference type="ARBA" id="ARBA00049489"/>
    </source>
</evidence>
<evidence type="ECO:0000256" key="3">
    <source>
        <dbReference type="ARBA" id="ARBA00010178"/>
    </source>
</evidence>
<feature type="active site" description="Proton acceptor" evidence="10">
    <location>
        <position position="329"/>
    </location>
</feature>
<feature type="active site" description="Proton acceptor" evidence="10">
    <location>
        <position position="330"/>
    </location>
</feature>
<reference evidence="13 14" key="1">
    <citation type="submission" date="2013-05" db="EMBL/GenBank/DDBJ databases">
        <title>Draft genome sequence of Rubidibacter lacunae KORDI 51-2.</title>
        <authorList>
            <person name="Choi D.H."/>
            <person name="Noh J.H."/>
            <person name="Kwon K.-K."/>
            <person name="Lee J.-H."/>
            <person name="Ryu J.-Y."/>
        </authorList>
    </citation>
    <scope>NUCLEOTIDE SEQUENCE [LARGE SCALE GENOMIC DNA]</scope>
    <source>
        <strain evidence="13 14">KORDI 51-2</strain>
    </source>
</reference>